<dbReference type="AlphaFoldDB" id="F8PEF8"/>
<sequence length="122" mass="13643">MCPFPGAITSQREYIYNAQEHAGELESQACCMEAQTYKVHGDSEILVSTQKTMSRASGNHHKSCTIIEPAKIFNFSQCFKTGWPGSDPPYTLEAAKWRQKPCLALLLWLATVELGKFNMLAL</sequence>
<accession>F8PEF8</accession>
<protein>
    <submittedName>
        <fullName evidence="1">Uncharacterized protein</fullName>
    </submittedName>
</protein>
<dbReference type="Proteomes" id="UP000008064">
    <property type="component" value="Unassembled WGS sequence"/>
</dbReference>
<dbReference type="RefSeq" id="XP_007324770.1">
    <property type="nucleotide sequence ID" value="XM_007324708.1"/>
</dbReference>
<name>F8PEF8_SERL9</name>
<dbReference type="EMBL" id="GL945448">
    <property type="protein sequence ID" value="EGO18490.1"/>
    <property type="molecule type" value="Genomic_DNA"/>
</dbReference>
<reference evidence="1" key="1">
    <citation type="submission" date="2011-04" db="EMBL/GenBank/DDBJ databases">
        <title>Evolution of plant cell wall degrading machinery underlies the functional diversity of forest fungi.</title>
        <authorList>
            <consortium name="US DOE Joint Genome Institute (JGI-PGF)"/>
            <person name="Eastwood D.C."/>
            <person name="Floudas D."/>
            <person name="Binder M."/>
            <person name="Majcherczyk A."/>
            <person name="Schneider P."/>
            <person name="Aerts A."/>
            <person name="Asiegbu F.O."/>
            <person name="Baker S.E."/>
            <person name="Barry K."/>
            <person name="Bendiksby M."/>
            <person name="Blumentritt M."/>
            <person name="Coutinho P.M."/>
            <person name="Cullen D."/>
            <person name="Cullen D."/>
            <person name="Gathman A."/>
            <person name="Goodell B."/>
            <person name="Henrissat B."/>
            <person name="Ihrmark K."/>
            <person name="Kauserud H."/>
            <person name="Kohler A."/>
            <person name="LaButti K."/>
            <person name="Lapidus A."/>
            <person name="Lavin J.L."/>
            <person name="Lee Y.-H."/>
            <person name="Lindquist E."/>
            <person name="Lilly W."/>
            <person name="Lucas S."/>
            <person name="Morin E."/>
            <person name="Murat C."/>
            <person name="Oguiza J.A."/>
            <person name="Park J."/>
            <person name="Pisabarro A.G."/>
            <person name="Riley R."/>
            <person name="Rosling A."/>
            <person name="Salamov A."/>
            <person name="Schmidt O."/>
            <person name="Schmutz J."/>
            <person name="Skrede I."/>
            <person name="Stenlid J."/>
            <person name="Wiebenga A."/>
            <person name="Xie X."/>
            <person name="Kues U."/>
            <person name="Hibbett D.S."/>
            <person name="Hoffmeister D."/>
            <person name="Hogberg N."/>
            <person name="Martin F."/>
            <person name="Grigoriev I.V."/>
            <person name="Watkinson S.C."/>
        </authorList>
    </citation>
    <scope>NUCLEOTIDE SEQUENCE</scope>
    <source>
        <strain evidence="1">S7.9</strain>
    </source>
</reference>
<gene>
    <name evidence="1" type="ORF">SERLADRAFT_412205</name>
</gene>
<proteinExistence type="predicted"/>
<dbReference type="HOGENOM" id="CLU_2028157_0_0_1"/>
<dbReference type="GeneID" id="18813017"/>
<dbReference type="KEGG" id="sla:SERLADRAFT_412205"/>
<evidence type="ECO:0000313" key="1">
    <source>
        <dbReference type="EMBL" id="EGO18490.1"/>
    </source>
</evidence>
<organism>
    <name type="scientific">Serpula lacrymans var. lacrymans (strain S7.9)</name>
    <name type="common">Dry rot fungus</name>
    <dbReference type="NCBI Taxonomy" id="578457"/>
    <lineage>
        <taxon>Eukaryota</taxon>
        <taxon>Fungi</taxon>
        <taxon>Dikarya</taxon>
        <taxon>Basidiomycota</taxon>
        <taxon>Agaricomycotina</taxon>
        <taxon>Agaricomycetes</taxon>
        <taxon>Agaricomycetidae</taxon>
        <taxon>Boletales</taxon>
        <taxon>Coniophorineae</taxon>
        <taxon>Serpulaceae</taxon>
        <taxon>Serpula</taxon>
    </lineage>
</organism>